<keyword evidence="12" id="KW-1185">Reference proteome</keyword>
<evidence type="ECO:0000256" key="4">
    <source>
        <dbReference type="ARBA" id="ARBA00022729"/>
    </source>
</evidence>
<dbReference type="GO" id="GO:0004560">
    <property type="term" value="F:alpha-L-fucosidase activity"/>
    <property type="evidence" value="ECO:0007669"/>
    <property type="project" value="InterPro"/>
</dbReference>
<feature type="domain" description="Alpha-L-fucosidase C-terminal" evidence="10">
    <location>
        <begin position="409"/>
        <end position="486"/>
    </location>
</feature>
<dbReference type="KEGG" id="est:DN752_03180"/>
<organism evidence="11 12">
    <name type="scientific">Echinicola strongylocentroti</name>
    <dbReference type="NCBI Taxonomy" id="1795355"/>
    <lineage>
        <taxon>Bacteria</taxon>
        <taxon>Pseudomonadati</taxon>
        <taxon>Bacteroidota</taxon>
        <taxon>Cytophagia</taxon>
        <taxon>Cytophagales</taxon>
        <taxon>Cyclobacteriaceae</taxon>
        <taxon>Echinicola</taxon>
    </lineage>
</organism>
<dbReference type="PIRSF" id="PIRSF001092">
    <property type="entry name" value="Alpha-L-fucosidase"/>
    <property type="match status" value="1"/>
</dbReference>
<feature type="site" description="May be important for catalysis" evidence="7">
    <location>
        <position position="292"/>
    </location>
</feature>
<evidence type="ECO:0000256" key="6">
    <source>
        <dbReference type="ARBA" id="ARBA00023295"/>
    </source>
</evidence>
<dbReference type="OrthoDB" id="974797at2"/>
<dbReference type="GO" id="GO:0005764">
    <property type="term" value="C:lysosome"/>
    <property type="evidence" value="ECO:0007669"/>
    <property type="project" value="TreeGrafter"/>
</dbReference>
<keyword evidence="5" id="KW-0378">Hydrolase</keyword>
<keyword evidence="4 8" id="KW-0732">Signal</keyword>
<dbReference type="GO" id="GO:0016139">
    <property type="term" value="P:glycoside catabolic process"/>
    <property type="evidence" value="ECO:0007669"/>
    <property type="project" value="TreeGrafter"/>
</dbReference>
<dbReference type="PANTHER" id="PTHR10030:SF37">
    <property type="entry name" value="ALPHA-L-FUCOSIDASE-RELATED"/>
    <property type="match status" value="1"/>
</dbReference>
<name>A0A2Z4IFJ3_9BACT</name>
<dbReference type="EC" id="3.2.1.51" evidence="3"/>
<comment type="similarity">
    <text evidence="2">Belongs to the glycosyl hydrolase 29 family.</text>
</comment>
<evidence type="ECO:0000313" key="11">
    <source>
        <dbReference type="EMBL" id="AWW29223.1"/>
    </source>
</evidence>
<evidence type="ECO:0000256" key="7">
    <source>
        <dbReference type="PIRSR" id="PIRSR001092-1"/>
    </source>
</evidence>
<dbReference type="Gene3D" id="3.20.20.80">
    <property type="entry name" value="Glycosidases"/>
    <property type="match status" value="1"/>
</dbReference>
<feature type="signal peptide" evidence="8">
    <location>
        <begin position="1"/>
        <end position="21"/>
    </location>
</feature>
<evidence type="ECO:0000313" key="12">
    <source>
        <dbReference type="Proteomes" id="UP000248688"/>
    </source>
</evidence>
<proteinExistence type="inferred from homology"/>
<feature type="domain" description="Glycoside hydrolase family 29 N-terminal" evidence="9">
    <location>
        <begin position="16"/>
        <end position="362"/>
    </location>
</feature>
<evidence type="ECO:0000256" key="3">
    <source>
        <dbReference type="ARBA" id="ARBA00012662"/>
    </source>
</evidence>
<evidence type="ECO:0000256" key="8">
    <source>
        <dbReference type="SAM" id="SignalP"/>
    </source>
</evidence>
<keyword evidence="6" id="KW-0326">Glycosidase</keyword>
<comment type="function">
    <text evidence="1">Alpha-L-fucosidase is responsible for hydrolyzing the alpha-1,6-linked fucose joined to the reducing-end N-acetylglucosamine of the carbohydrate moieties of glycoproteins.</text>
</comment>
<accession>A0A2Z4IFJ3</accession>
<dbReference type="InterPro" id="IPR031919">
    <property type="entry name" value="Fucosidase_C"/>
</dbReference>
<dbReference type="EMBL" id="CP030041">
    <property type="protein sequence ID" value="AWW29223.1"/>
    <property type="molecule type" value="Genomic_DNA"/>
</dbReference>
<dbReference type="InterPro" id="IPR017853">
    <property type="entry name" value="GH"/>
</dbReference>
<reference evidence="11 12" key="1">
    <citation type="submission" date="2018-06" db="EMBL/GenBank/DDBJ databases">
        <title>Echinicola strongylocentroti sp. nov., isolated from a sea urchin Strongylocentrotus intermedius.</title>
        <authorList>
            <person name="Bae S.S."/>
        </authorList>
    </citation>
    <scope>NUCLEOTIDE SEQUENCE [LARGE SCALE GENOMIC DNA]</scope>
    <source>
        <strain evidence="11 12">MEBiC08714</strain>
    </source>
</reference>
<dbReference type="Pfam" id="PF16757">
    <property type="entry name" value="Fucosidase_C"/>
    <property type="match status" value="1"/>
</dbReference>
<dbReference type="SMART" id="SM00812">
    <property type="entry name" value="Alpha_L_fucos"/>
    <property type="match status" value="1"/>
</dbReference>
<feature type="chain" id="PRO_5016394995" description="alpha-L-fucosidase" evidence="8">
    <location>
        <begin position="22"/>
        <end position="489"/>
    </location>
</feature>
<dbReference type="PRINTS" id="PR00741">
    <property type="entry name" value="GLHYDRLASE29"/>
</dbReference>
<dbReference type="Pfam" id="PF01120">
    <property type="entry name" value="Alpha_L_fucos"/>
    <property type="match status" value="1"/>
</dbReference>
<protein>
    <recommendedName>
        <fullName evidence="3">alpha-L-fucosidase</fullName>
        <ecNumber evidence="3">3.2.1.51</ecNumber>
    </recommendedName>
</protein>
<dbReference type="InterPro" id="IPR057739">
    <property type="entry name" value="Glyco_hydro_29_N"/>
</dbReference>
<dbReference type="InterPro" id="IPR016286">
    <property type="entry name" value="FUC_metazoa-typ"/>
</dbReference>
<dbReference type="AlphaFoldDB" id="A0A2Z4IFJ3"/>
<dbReference type="GO" id="GO:0006004">
    <property type="term" value="P:fucose metabolic process"/>
    <property type="evidence" value="ECO:0007669"/>
    <property type="project" value="InterPro"/>
</dbReference>
<evidence type="ECO:0000259" key="9">
    <source>
        <dbReference type="Pfam" id="PF01120"/>
    </source>
</evidence>
<gene>
    <name evidence="11" type="ORF">DN752_03180</name>
</gene>
<dbReference type="SUPFAM" id="SSF51445">
    <property type="entry name" value="(Trans)glycosidases"/>
    <property type="match status" value="1"/>
</dbReference>
<dbReference type="InterPro" id="IPR000933">
    <property type="entry name" value="Glyco_hydro_29"/>
</dbReference>
<evidence type="ECO:0000256" key="1">
    <source>
        <dbReference type="ARBA" id="ARBA00004071"/>
    </source>
</evidence>
<dbReference type="InterPro" id="IPR013780">
    <property type="entry name" value="Glyco_hydro_b"/>
</dbReference>
<evidence type="ECO:0000256" key="5">
    <source>
        <dbReference type="ARBA" id="ARBA00022801"/>
    </source>
</evidence>
<dbReference type="Gene3D" id="2.60.40.1180">
    <property type="entry name" value="Golgi alpha-mannosidase II"/>
    <property type="match status" value="1"/>
</dbReference>
<sequence>MKMKRILTLICLMVATVSLRAQEYEANWASLDQRPVPAWFEDAKFGIFIHWGPYSVPAWSPKGTYTEWYQYWLQSKKLFGNGDFEGDEVYQYHKKTYGEDFPYYNFGEMFTADLFDPEEWAELFEEAGAKYIVLTSKHHDGFTLWPNEQANDRGFAWNSMEVGAKRDLVGELTAAVKKTPVKMGVYYSLYEWYHPWWQNDKARFVDEHYLPQIKDLVQRYQPDILWTDGEWEMEGEQWKSEEFLAWLYNESAAKEDILVNDRWGKGLRQQHGGYYTTEYEVGKTFDKPWEECRGMGFSFGYNQNEDAQDYNSTQALILMLVDIVSNGGNLLLDIGPDARGNIPPIMQQRLLEIGEWLQVNGEAIYGTRKWSQAAQWSDGDRKIDHEKGYLGGDYILKQTVDPAPGKAVKELFFTQKEGNVYAISPIYPAEDLLIKGIQASEETEVTLLGYGGPLDFEQRGNDLLVKMPHLASNQMPCAHAWSFRMTNVE</sequence>
<evidence type="ECO:0000256" key="2">
    <source>
        <dbReference type="ARBA" id="ARBA00007951"/>
    </source>
</evidence>
<dbReference type="SMR" id="A0A2Z4IFJ3"/>
<dbReference type="PANTHER" id="PTHR10030">
    <property type="entry name" value="ALPHA-L-FUCOSIDASE"/>
    <property type="match status" value="1"/>
</dbReference>
<dbReference type="Proteomes" id="UP000248688">
    <property type="component" value="Chromosome"/>
</dbReference>
<evidence type="ECO:0000259" key="10">
    <source>
        <dbReference type="Pfam" id="PF16757"/>
    </source>
</evidence>